<evidence type="ECO:0000259" key="4">
    <source>
        <dbReference type="PROSITE" id="PS51864"/>
    </source>
</evidence>
<keyword evidence="2 3" id="KW-0645">Protease</keyword>
<keyword evidence="1" id="KW-1015">Disulfide bond</keyword>
<dbReference type="PRINTS" id="PR00480">
    <property type="entry name" value="ASTACIN"/>
</dbReference>
<feature type="active site" evidence="2">
    <location>
        <position position="91"/>
    </location>
</feature>
<comment type="cofactor">
    <cofactor evidence="2 3">
        <name>Zn(2+)</name>
        <dbReference type="ChEBI" id="CHEBI:29105"/>
    </cofactor>
    <text evidence="2 3">Binds 1 zinc ion per subunit.</text>
</comment>
<dbReference type="Gene3D" id="3.40.390.10">
    <property type="entry name" value="Collagenase (Catalytic Domain)"/>
    <property type="match status" value="1"/>
</dbReference>
<dbReference type="PROSITE" id="PS51864">
    <property type="entry name" value="ASTACIN"/>
    <property type="match status" value="1"/>
</dbReference>
<keyword evidence="2 3" id="KW-0378">Hydrolase</keyword>
<name>A0A0K0D897_ANGCA</name>
<keyword evidence="2 3" id="KW-0482">Metalloprotease</keyword>
<dbReference type="InterPro" id="IPR024079">
    <property type="entry name" value="MetalloPept_cat_dom_sf"/>
</dbReference>
<keyword evidence="5" id="KW-1185">Reference proteome</keyword>
<dbReference type="WBParaSite" id="ACAC_0000629201-mRNA-1">
    <property type="protein sequence ID" value="ACAC_0000629201-mRNA-1"/>
    <property type="gene ID" value="ACAC_0000629201"/>
</dbReference>
<comment type="caution">
    <text evidence="2">Lacks conserved residue(s) required for the propagation of feature annotation.</text>
</comment>
<dbReference type="AlphaFoldDB" id="A0A0K0D897"/>
<dbReference type="PANTHER" id="PTHR10127">
    <property type="entry name" value="DISCOIDIN, CUB, EGF, LAMININ , AND ZINC METALLOPROTEASE DOMAIN CONTAINING"/>
    <property type="match status" value="1"/>
</dbReference>
<proteinExistence type="predicted"/>
<dbReference type="GO" id="GO:0008270">
    <property type="term" value="F:zinc ion binding"/>
    <property type="evidence" value="ECO:0007669"/>
    <property type="project" value="UniProtKB-UniRule"/>
</dbReference>
<dbReference type="SMART" id="SM00235">
    <property type="entry name" value="ZnMc"/>
    <property type="match status" value="1"/>
</dbReference>
<keyword evidence="2 3" id="KW-0862">Zinc</keyword>
<feature type="binding site" evidence="2">
    <location>
        <position position="94"/>
    </location>
    <ligand>
        <name>Zn(2+)</name>
        <dbReference type="ChEBI" id="CHEBI:29105"/>
        <note>catalytic</note>
    </ligand>
</feature>
<sequence length="151" mass="17514">MTTHWQLNQSQGVKMITGAQKTIYDSLSSLEQFSCFRFQQRATEKDFLVLIPLDGCYSYVGKIGSVVFHPQFDSVLSLAVDCIADCVIWHEVMHAIGFEHEHQRPDRDQSIHVEFRNAQRGQLGSPLTNQRIYKDYNYFKDRQCNYSGHYG</sequence>
<evidence type="ECO:0000256" key="3">
    <source>
        <dbReference type="RuleBase" id="RU361183"/>
    </source>
</evidence>
<evidence type="ECO:0000313" key="6">
    <source>
        <dbReference type="WBParaSite" id="ACAC_0000629201-mRNA-1"/>
    </source>
</evidence>
<dbReference type="Pfam" id="PF01400">
    <property type="entry name" value="Astacin"/>
    <property type="match status" value="1"/>
</dbReference>
<keyword evidence="2 3" id="KW-0479">Metal-binding</keyword>
<dbReference type="EC" id="3.4.24.-" evidence="3"/>
<reference evidence="5" key="1">
    <citation type="submission" date="2012-09" db="EMBL/GenBank/DDBJ databases">
        <authorList>
            <person name="Martin A.A."/>
        </authorList>
    </citation>
    <scope>NUCLEOTIDE SEQUENCE</scope>
</reference>
<evidence type="ECO:0000256" key="1">
    <source>
        <dbReference type="ARBA" id="ARBA00023157"/>
    </source>
</evidence>
<organism evidence="5 6">
    <name type="scientific">Angiostrongylus cantonensis</name>
    <name type="common">Rat lungworm</name>
    <dbReference type="NCBI Taxonomy" id="6313"/>
    <lineage>
        <taxon>Eukaryota</taxon>
        <taxon>Metazoa</taxon>
        <taxon>Ecdysozoa</taxon>
        <taxon>Nematoda</taxon>
        <taxon>Chromadorea</taxon>
        <taxon>Rhabditida</taxon>
        <taxon>Rhabditina</taxon>
        <taxon>Rhabditomorpha</taxon>
        <taxon>Strongyloidea</taxon>
        <taxon>Metastrongylidae</taxon>
        <taxon>Angiostrongylus</taxon>
    </lineage>
</organism>
<dbReference type="InterPro" id="IPR001506">
    <property type="entry name" value="Peptidase_M12A"/>
</dbReference>
<dbReference type="SUPFAM" id="SSF55486">
    <property type="entry name" value="Metalloproteases ('zincins'), catalytic domain"/>
    <property type="match status" value="1"/>
</dbReference>
<dbReference type="GO" id="GO:0006508">
    <property type="term" value="P:proteolysis"/>
    <property type="evidence" value="ECO:0007669"/>
    <property type="project" value="UniProtKB-KW"/>
</dbReference>
<dbReference type="InterPro" id="IPR006026">
    <property type="entry name" value="Peptidase_Metallo"/>
</dbReference>
<feature type="domain" description="Peptidase M12A" evidence="4">
    <location>
        <begin position="1"/>
        <end position="151"/>
    </location>
</feature>
<dbReference type="PANTHER" id="PTHR10127:SF852">
    <property type="entry name" value="ZINC METALLOPROTEINASE NAS-12"/>
    <property type="match status" value="1"/>
</dbReference>
<feature type="binding site" evidence="2">
    <location>
        <position position="100"/>
    </location>
    <ligand>
        <name>Zn(2+)</name>
        <dbReference type="ChEBI" id="CHEBI:29105"/>
        <note>catalytic</note>
    </ligand>
</feature>
<dbReference type="Proteomes" id="UP000035642">
    <property type="component" value="Unassembled WGS sequence"/>
</dbReference>
<protein>
    <recommendedName>
        <fullName evidence="3">Metalloendopeptidase</fullName>
        <ecNumber evidence="3">3.4.24.-</ecNumber>
    </recommendedName>
</protein>
<reference evidence="6" key="2">
    <citation type="submission" date="2017-02" db="UniProtKB">
        <authorList>
            <consortium name="WormBaseParasite"/>
        </authorList>
    </citation>
    <scope>IDENTIFICATION</scope>
</reference>
<accession>A0A0K0D897</accession>
<evidence type="ECO:0000256" key="2">
    <source>
        <dbReference type="PROSITE-ProRule" id="PRU01211"/>
    </source>
</evidence>
<evidence type="ECO:0000313" key="5">
    <source>
        <dbReference type="Proteomes" id="UP000035642"/>
    </source>
</evidence>
<feature type="binding site" evidence="2">
    <location>
        <position position="90"/>
    </location>
    <ligand>
        <name>Zn(2+)</name>
        <dbReference type="ChEBI" id="CHEBI:29105"/>
        <note>catalytic</note>
    </ligand>
</feature>
<dbReference type="GO" id="GO:0004222">
    <property type="term" value="F:metalloendopeptidase activity"/>
    <property type="evidence" value="ECO:0007669"/>
    <property type="project" value="UniProtKB-UniRule"/>
</dbReference>
<dbReference type="STRING" id="6313.A0A0K0D897"/>